<dbReference type="GO" id="GO:0006629">
    <property type="term" value="P:lipid metabolic process"/>
    <property type="evidence" value="ECO:0007669"/>
    <property type="project" value="InterPro"/>
</dbReference>
<accession>F2U7G2</accession>
<evidence type="ECO:0000256" key="1">
    <source>
        <dbReference type="SAM" id="SignalP"/>
    </source>
</evidence>
<evidence type="ECO:0000313" key="4">
    <source>
        <dbReference type="Proteomes" id="UP000007799"/>
    </source>
</evidence>
<feature type="signal peptide" evidence="1">
    <location>
        <begin position="1"/>
        <end position="23"/>
    </location>
</feature>
<dbReference type="InterPro" id="IPR051218">
    <property type="entry name" value="Sec_MonoDiacylglyc_Lipase"/>
</dbReference>
<dbReference type="AlphaFoldDB" id="F2U7G2"/>
<evidence type="ECO:0000313" key="3">
    <source>
        <dbReference type="EMBL" id="EGD83379.1"/>
    </source>
</evidence>
<dbReference type="InterPro" id="IPR002921">
    <property type="entry name" value="Fungal_lipase-type"/>
</dbReference>
<protein>
    <recommendedName>
        <fullName evidence="2">Fungal lipase-type domain-containing protein</fullName>
    </recommendedName>
</protein>
<dbReference type="PANTHER" id="PTHR45856:SF25">
    <property type="entry name" value="FUNGAL LIPASE-LIKE DOMAIN-CONTAINING PROTEIN"/>
    <property type="match status" value="1"/>
</dbReference>
<dbReference type="OMA" id="GCEVHDG"/>
<keyword evidence="1" id="KW-0732">Signal</keyword>
<dbReference type="CDD" id="cd00519">
    <property type="entry name" value="Lipase_3"/>
    <property type="match status" value="1"/>
</dbReference>
<dbReference type="Gene3D" id="3.40.50.1820">
    <property type="entry name" value="alpha/beta hydrolase"/>
    <property type="match status" value="1"/>
</dbReference>
<feature type="chain" id="PRO_5003290374" description="Fungal lipase-type domain-containing protein" evidence="1">
    <location>
        <begin position="24"/>
        <end position="318"/>
    </location>
</feature>
<dbReference type="Proteomes" id="UP000007799">
    <property type="component" value="Unassembled WGS sequence"/>
</dbReference>
<dbReference type="KEGG" id="sre:PTSG_03985"/>
<dbReference type="InParanoid" id="F2U7G2"/>
<name>F2U7G2_SALR5</name>
<reference evidence="3" key="1">
    <citation type="submission" date="2009-08" db="EMBL/GenBank/DDBJ databases">
        <title>Annotation of Salpingoeca rosetta.</title>
        <authorList>
            <consortium name="The Broad Institute Genome Sequencing Platform"/>
            <person name="Russ C."/>
            <person name="Cuomo C."/>
            <person name="Burger G."/>
            <person name="Gray M.W."/>
            <person name="Holland P.W.H."/>
            <person name="King N."/>
            <person name="Lang F.B.F."/>
            <person name="Roger A.J."/>
            <person name="Ruiz-Trillo I."/>
            <person name="Young S.K."/>
            <person name="Zeng Q."/>
            <person name="Gargeya S."/>
            <person name="Alvarado L."/>
            <person name="Berlin A."/>
            <person name="Chapman S.B."/>
            <person name="Chen Z."/>
            <person name="Freedman E."/>
            <person name="Gellesch M."/>
            <person name="Goldberg J."/>
            <person name="Griggs A."/>
            <person name="Gujja S."/>
            <person name="Heilman E."/>
            <person name="Heiman D."/>
            <person name="Howarth C."/>
            <person name="Mehta T."/>
            <person name="Neiman D."/>
            <person name="Pearson M."/>
            <person name="Roberts A."/>
            <person name="Saif S."/>
            <person name="Shea T."/>
            <person name="Shenoy N."/>
            <person name="Sisk P."/>
            <person name="Stolte C."/>
            <person name="Sykes S."/>
            <person name="White J."/>
            <person name="Yandava C."/>
            <person name="Haas B."/>
            <person name="Nusbaum C."/>
            <person name="Birren B."/>
        </authorList>
    </citation>
    <scope>NUCLEOTIDE SEQUENCE [LARGE SCALE GENOMIC DNA]</scope>
    <source>
        <strain evidence="3">ATCC 50818</strain>
    </source>
</reference>
<proteinExistence type="predicted"/>
<dbReference type="InterPro" id="IPR029058">
    <property type="entry name" value="AB_hydrolase_fold"/>
</dbReference>
<dbReference type="RefSeq" id="XP_004994883.1">
    <property type="nucleotide sequence ID" value="XM_004994826.1"/>
</dbReference>
<keyword evidence="4" id="KW-1185">Reference proteome</keyword>
<feature type="domain" description="Fungal lipase-type" evidence="2">
    <location>
        <begin position="115"/>
        <end position="250"/>
    </location>
</feature>
<sequence>MMLAANLVVVVVLAAALCCCCTATATTALVADVAVPARSSNNNNNSNHNITFDVKFHQRMMNYTWSSFCDPAVIMNNTCAFCSDPDFHAVGTLHDSVTEAYGYVGYNAKQGWIILGFRGSSNLDNWLADFDFIKVKYNDTDAKVHAGFFAAWSGVRAAATGHVANILASKCPHCSRIITTGHSLGSAISGLASLDLALEYGNNSKVAVEMHNFGMPRVGDAAFASIFKRAVPYSTRVVHRNDIVPHLPLQGMGFHHVATEVWDQSPQTESPPNAQTYKVCDGSGEDPTCSDSVPILEWHPKDHDYYMGTTNHYCHYDH</sequence>
<gene>
    <name evidence="3" type="ORF">PTSG_03985</name>
</gene>
<dbReference type="Pfam" id="PF01764">
    <property type="entry name" value="Lipase_3"/>
    <property type="match status" value="1"/>
</dbReference>
<organism evidence="4">
    <name type="scientific">Salpingoeca rosetta (strain ATCC 50818 / BSB-021)</name>
    <dbReference type="NCBI Taxonomy" id="946362"/>
    <lineage>
        <taxon>Eukaryota</taxon>
        <taxon>Choanoflagellata</taxon>
        <taxon>Craspedida</taxon>
        <taxon>Salpingoecidae</taxon>
        <taxon>Salpingoeca</taxon>
    </lineage>
</organism>
<dbReference type="EMBL" id="GL832963">
    <property type="protein sequence ID" value="EGD83379.1"/>
    <property type="molecule type" value="Genomic_DNA"/>
</dbReference>
<dbReference type="PANTHER" id="PTHR45856">
    <property type="entry name" value="ALPHA/BETA-HYDROLASES SUPERFAMILY PROTEIN"/>
    <property type="match status" value="1"/>
</dbReference>
<dbReference type="eggNOG" id="KOG4569">
    <property type="taxonomic scope" value="Eukaryota"/>
</dbReference>
<evidence type="ECO:0000259" key="2">
    <source>
        <dbReference type="Pfam" id="PF01764"/>
    </source>
</evidence>
<dbReference type="GeneID" id="16075462"/>
<dbReference type="SUPFAM" id="SSF53474">
    <property type="entry name" value="alpha/beta-Hydrolases"/>
    <property type="match status" value="1"/>
</dbReference>
<dbReference type="OrthoDB" id="345705at2759"/>